<dbReference type="InterPro" id="IPR051044">
    <property type="entry name" value="MAG_DAG_Lipase"/>
</dbReference>
<evidence type="ECO:0000259" key="1">
    <source>
        <dbReference type="Pfam" id="PF12146"/>
    </source>
</evidence>
<dbReference type="InterPro" id="IPR029058">
    <property type="entry name" value="AB_hydrolase_fold"/>
</dbReference>
<gene>
    <name evidence="2" type="ORF">WJX75_006296</name>
</gene>
<evidence type="ECO:0000313" key="3">
    <source>
        <dbReference type="Proteomes" id="UP001491310"/>
    </source>
</evidence>
<comment type="caution">
    <text evidence="2">The sequence shown here is derived from an EMBL/GenBank/DDBJ whole genome shotgun (WGS) entry which is preliminary data.</text>
</comment>
<proteinExistence type="predicted"/>
<dbReference type="Pfam" id="PF12146">
    <property type="entry name" value="Hydrolase_4"/>
    <property type="match status" value="1"/>
</dbReference>
<accession>A0ABR2YRX7</accession>
<keyword evidence="3" id="KW-1185">Reference proteome</keyword>
<organism evidence="2 3">
    <name type="scientific">Coccomyxa subellipsoidea</name>
    <dbReference type="NCBI Taxonomy" id="248742"/>
    <lineage>
        <taxon>Eukaryota</taxon>
        <taxon>Viridiplantae</taxon>
        <taxon>Chlorophyta</taxon>
        <taxon>core chlorophytes</taxon>
        <taxon>Trebouxiophyceae</taxon>
        <taxon>Trebouxiophyceae incertae sedis</taxon>
        <taxon>Coccomyxaceae</taxon>
        <taxon>Coccomyxa</taxon>
    </lineage>
</organism>
<feature type="domain" description="Serine aminopeptidase S33" evidence="1">
    <location>
        <begin position="26"/>
        <end position="266"/>
    </location>
</feature>
<dbReference type="Gene3D" id="3.40.50.1820">
    <property type="entry name" value="alpha/beta hydrolase"/>
    <property type="match status" value="1"/>
</dbReference>
<dbReference type="SUPFAM" id="SSF53474">
    <property type="entry name" value="alpha/beta-Hydrolases"/>
    <property type="match status" value="1"/>
</dbReference>
<reference evidence="2 3" key="1">
    <citation type="journal article" date="2024" name="Nat. Commun.">
        <title>Phylogenomics reveals the evolutionary origins of lichenization in chlorophyte algae.</title>
        <authorList>
            <person name="Puginier C."/>
            <person name="Libourel C."/>
            <person name="Otte J."/>
            <person name="Skaloud P."/>
            <person name="Haon M."/>
            <person name="Grisel S."/>
            <person name="Petersen M."/>
            <person name="Berrin J.G."/>
            <person name="Delaux P.M."/>
            <person name="Dal Grande F."/>
            <person name="Keller J."/>
        </authorList>
    </citation>
    <scope>NUCLEOTIDE SEQUENCE [LARGE SCALE GENOMIC DNA]</scope>
    <source>
        <strain evidence="2 3">SAG 216-7</strain>
    </source>
</reference>
<dbReference type="EMBL" id="JALJOT010000006">
    <property type="protein sequence ID" value="KAK9909698.1"/>
    <property type="molecule type" value="Genomic_DNA"/>
</dbReference>
<sequence length="318" mass="35338">MKKESSSFQNGRGQRLHCVQYLPPGTPKALLIFHHGYGEHTGRYDYVFKLLAEAGIALHAYDCHGHGRSEPTEERDRALVWKFQHLVDDLLAFSKDVKLQYSSRLPIFVGGQSMGSLVALHAVLRDQSHWDGIILGTATIHVEMSLLLRLQALVGNLLATAIPRARIVPAVRGEDMSADAATIRVMEEDPYNNVGNLRARTANEILKAFGHVARLESSLQLPIYAHHGTHDRLADLQAVKRLLKNASSRDVTLFEVEGGYHELFMGPEKDIVMQRMIQWLLQHAEIASSAASDADKDTLYDLFCHPSGGEKSLAETST</sequence>
<name>A0ABR2YRX7_9CHLO</name>
<dbReference type="Proteomes" id="UP001491310">
    <property type="component" value="Unassembled WGS sequence"/>
</dbReference>
<evidence type="ECO:0000313" key="2">
    <source>
        <dbReference type="EMBL" id="KAK9909698.1"/>
    </source>
</evidence>
<dbReference type="PANTHER" id="PTHR11614">
    <property type="entry name" value="PHOSPHOLIPASE-RELATED"/>
    <property type="match status" value="1"/>
</dbReference>
<protein>
    <recommendedName>
        <fullName evidence="1">Serine aminopeptidase S33 domain-containing protein</fullName>
    </recommendedName>
</protein>
<dbReference type="InterPro" id="IPR022742">
    <property type="entry name" value="Hydrolase_4"/>
</dbReference>